<dbReference type="EMBL" id="JANFNG010000011">
    <property type="protein sequence ID" value="MCQ4082055.1"/>
    <property type="molecule type" value="Genomic_DNA"/>
</dbReference>
<gene>
    <name evidence="1" type="ORF">NGB36_15930</name>
</gene>
<evidence type="ECO:0000313" key="2">
    <source>
        <dbReference type="Proteomes" id="UP001057702"/>
    </source>
</evidence>
<dbReference type="SUPFAM" id="SSF143212">
    <property type="entry name" value="Rv2632c-like"/>
    <property type="match status" value="1"/>
</dbReference>
<protein>
    <submittedName>
        <fullName evidence="1">DUF1876 domain-containing protein</fullName>
    </submittedName>
</protein>
<sequence length="81" mass="8775">MTHVAEWKANVFLFEEDDVTKARVTLDTNTSHLAGHGTARISPHDLQVPEIGDELAAGRALADLGRQLIRTAAEDVEGLDP</sequence>
<dbReference type="InterPro" id="IPR015057">
    <property type="entry name" value="Rv2632c-like"/>
</dbReference>
<dbReference type="Pfam" id="PF08962">
    <property type="entry name" value="Rv2632c-like"/>
    <property type="match status" value="1"/>
</dbReference>
<accession>A0ABT1PZV2</accession>
<dbReference type="RefSeq" id="WP_255920963.1">
    <property type="nucleotide sequence ID" value="NZ_JANFNG010000011.1"/>
</dbReference>
<keyword evidence="2" id="KW-1185">Reference proteome</keyword>
<dbReference type="InterPro" id="IPR038070">
    <property type="entry name" value="Rv2632c-like_sf"/>
</dbReference>
<comment type="caution">
    <text evidence="1">The sequence shown here is derived from an EMBL/GenBank/DDBJ whole genome shotgun (WGS) entry which is preliminary data.</text>
</comment>
<dbReference type="Proteomes" id="UP001057702">
    <property type="component" value="Unassembled WGS sequence"/>
</dbReference>
<evidence type="ECO:0000313" key="1">
    <source>
        <dbReference type="EMBL" id="MCQ4082055.1"/>
    </source>
</evidence>
<dbReference type="Gene3D" id="3.30.160.240">
    <property type="entry name" value="Rv1738"/>
    <property type="match status" value="1"/>
</dbReference>
<name>A0ABT1PZV2_9ACTN</name>
<reference evidence="1" key="1">
    <citation type="submission" date="2022-06" db="EMBL/GenBank/DDBJ databases">
        <title>Draft genome sequence of Streptomyces sp. RB6PN25 isolated from peat swamp forest in Thailand.</title>
        <authorList>
            <person name="Duangmal K."/>
            <person name="Klaysubun C."/>
        </authorList>
    </citation>
    <scope>NUCLEOTIDE SEQUENCE</scope>
    <source>
        <strain evidence="1">RB6PN25</strain>
    </source>
</reference>
<organism evidence="1 2">
    <name type="scientific">Streptomyces humicola</name>
    <dbReference type="NCBI Taxonomy" id="2953240"/>
    <lineage>
        <taxon>Bacteria</taxon>
        <taxon>Bacillati</taxon>
        <taxon>Actinomycetota</taxon>
        <taxon>Actinomycetes</taxon>
        <taxon>Kitasatosporales</taxon>
        <taxon>Streptomycetaceae</taxon>
        <taxon>Streptomyces</taxon>
    </lineage>
</organism>
<proteinExistence type="predicted"/>